<dbReference type="RefSeq" id="WP_091964664.1">
    <property type="nucleotide sequence ID" value="NZ_FOLH01000006.1"/>
</dbReference>
<evidence type="ECO:0000313" key="14">
    <source>
        <dbReference type="Proteomes" id="UP000199058"/>
    </source>
</evidence>
<dbReference type="HAMAP" id="MF_01931">
    <property type="entry name" value="PurF"/>
    <property type="match status" value="1"/>
</dbReference>
<reference evidence="13 14" key="1">
    <citation type="submission" date="2016-10" db="EMBL/GenBank/DDBJ databases">
        <authorList>
            <person name="de Groot N.N."/>
        </authorList>
    </citation>
    <scope>NUCLEOTIDE SEQUENCE [LARGE SCALE GENOMIC DNA]</scope>
    <source>
        <strain evidence="13 14">DSM 18438</strain>
    </source>
</reference>
<organism evidence="13 14">
    <name type="scientific">Marinospirillum celere</name>
    <dbReference type="NCBI Taxonomy" id="1122252"/>
    <lineage>
        <taxon>Bacteria</taxon>
        <taxon>Pseudomonadati</taxon>
        <taxon>Pseudomonadota</taxon>
        <taxon>Gammaproteobacteria</taxon>
        <taxon>Oceanospirillales</taxon>
        <taxon>Oceanospirillaceae</taxon>
        <taxon>Marinospirillum</taxon>
    </lineage>
</organism>
<dbReference type="SUPFAM" id="SSF53271">
    <property type="entry name" value="PRTase-like"/>
    <property type="match status" value="1"/>
</dbReference>
<evidence type="ECO:0000256" key="6">
    <source>
        <dbReference type="ARBA" id="ARBA00022962"/>
    </source>
</evidence>
<keyword evidence="3 7" id="KW-0328">Glycosyltransferase</keyword>
<feature type="binding site" evidence="7 10">
    <location>
        <position position="365"/>
    </location>
    <ligand>
        <name>Mg(2+)</name>
        <dbReference type="ChEBI" id="CHEBI:18420"/>
    </ligand>
</feature>
<dbReference type="Pfam" id="PF00156">
    <property type="entry name" value="Pribosyltran"/>
    <property type="match status" value="1"/>
</dbReference>
<keyword evidence="6 7" id="KW-0315">Glutamine amidotransferase</keyword>
<evidence type="ECO:0000256" key="3">
    <source>
        <dbReference type="ARBA" id="ARBA00022676"/>
    </source>
</evidence>
<dbReference type="UniPathway" id="UPA00074">
    <property type="reaction ID" value="UER00124"/>
</dbReference>
<keyword evidence="7 10" id="KW-0479">Metal-binding</keyword>
<dbReference type="Gene3D" id="3.40.50.2020">
    <property type="match status" value="1"/>
</dbReference>
<dbReference type="GO" id="GO:0004044">
    <property type="term" value="F:amidophosphoribosyltransferase activity"/>
    <property type="evidence" value="ECO:0007669"/>
    <property type="project" value="UniProtKB-UniRule"/>
</dbReference>
<comment type="similarity">
    <text evidence="2 7 8">In the C-terminal section; belongs to the purine/pyrimidine phosphoribosyltransferase family.</text>
</comment>
<evidence type="ECO:0000256" key="9">
    <source>
        <dbReference type="PIRSR" id="PIRSR000485-1"/>
    </source>
</evidence>
<feature type="region of interest" description="Disordered" evidence="11">
    <location>
        <begin position="483"/>
        <end position="507"/>
    </location>
</feature>
<dbReference type="GO" id="GO:0009113">
    <property type="term" value="P:purine nucleobase biosynthetic process"/>
    <property type="evidence" value="ECO:0007669"/>
    <property type="project" value="UniProtKB-UniRule"/>
</dbReference>
<keyword evidence="5 7" id="KW-0658">Purine biosynthesis</keyword>
<dbReference type="Gene3D" id="3.60.20.10">
    <property type="entry name" value="Glutamine Phosphoribosylpyrophosphate, subunit 1, domain 1"/>
    <property type="match status" value="1"/>
</dbReference>
<feature type="domain" description="Glutamine amidotransferase type-2" evidence="12">
    <location>
        <begin position="2"/>
        <end position="233"/>
    </location>
</feature>
<dbReference type="GO" id="GO:0006189">
    <property type="term" value="P:'de novo' IMP biosynthetic process"/>
    <property type="evidence" value="ECO:0007669"/>
    <property type="project" value="UniProtKB-UniRule"/>
</dbReference>
<dbReference type="PANTHER" id="PTHR11907">
    <property type="entry name" value="AMIDOPHOSPHORIBOSYLTRANSFERASE"/>
    <property type="match status" value="1"/>
</dbReference>
<dbReference type="PIRSF" id="PIRSF000485">
    <property type="entry name" value="Amd_phspho_trans"/>
    <property type="match status" value="1"/>
</dbReference>
<feature type="active site" description="Nucleophile" evidence="7 9">
    <location>
        <position position="2"/>
    </location>
</feature>
<comment type="pathway">
    <text evidence="1 7 8">Purine metabolism; IMP biosynthesis via de novo pathway; N(1)-(5-phospho-D-ribosyl)glycinamide from 5-phospho-alpha-D-ribose 1-diphosphate: step 1/2.</text>
</comment>
<dbReference type="InterPro" id="IPR017932">
    <property type="entry name" value="GATase_2_dom"/>
</dbReference>
<evidence type="ECO:0000256" key="2">
    <source>
        <dbReference type="ARBA" id="ARBA00010138"/>
    </source>
</evidence>
<comment type="caution">
    <text evidence="7">Lacks conserved residue(s) required for the propagation of feature annotation.</text>
</comment>
<dbReference type="PROSITE" id="PS51278">
    <property type="entry name" value="GATASE_TYPE_2"/>
    <property type="match status" value="1"/>
</dbReference>
<evidence type="ECO:0000256" key="7">
    <source>
        <dbReference type="HAMAP-Rule" id="MF_01931"/>
    </source>
</evidence>
<evidence type="ECO:0000313" key="13">
    <source>
        <dbReference type="EMBL" id="SFC44685.1"/>
    </source>
</evidence>
<dbReference type="InterPro" id="IPR029057">
    <property type="entry name" value="PRTase-like"/>
</dbReference>
<accession>A0A1I1J8H3</accession>
<protein>
    <recommendedName>
        <fullName evidence="7">Amidophosphoribosyltransferase</fullName>
        <shortName evidence="7">ATase</shortName>
        <ecNumber evidence="7">2.4.2.14</ecNumber>
    </recommendedName>
    <alternativeName>
        <fullName evidence="7">Glutamine phosphoribosylpyrophosphate amidotransferase</fullName>
        <shortName evidence="7">GPATase</shortName>
    </alternativeName>
</protein>
<evidence type="ECO:0000256" key="5">
    <source>
        <dbReference type="ARBA" id="ARBA00022755"/>
    </source>
</evidence>
<feature type="binding site" evidence="7 10">
    <location>
        <position position="302"/>
    </location>
    <ligand>
        <name>Mg(2+)</name>
        <dbReference type="ChEBI" id="CHEBI:18420"/>
    </ligand>
</feature>
<dbReference type="InterPro" id="IPR029055">
    <property type="entry name" value="Ntn_hydrolases_N"/>
</dbReference>
<evidence type="ECO:0000256" key="10">
    <source>
        <dbReference type="PIRSR" id="PIRSR000485-2"/>
    </source>
</evidence>
<evidence type="ECO:0000256" key="8">
    <source>
        <dbReference type="PIRNR" id="PIRNR000485"/>
    </source>
</evidence>
<name>A0A1I1J8H3_9GAMM</name>
<dbReference type="Proteomes" id="UP000199058">
    <property type="component" value="Unassembled WGS sequence"/>
</dbReference>
<feature type="binding site" evidence="7 10">
    <location>
        <position position="364"/>
    </location>
    <ligand>
        <name>Mg(2+)</name>
        <dbReference type="ChEBI" id="CHEBI:18420"/>
    </ligand>
</feature>
<comment type="cofactor">
    <cofactor evidence="7 10">
        <name>Mg(2+)</name>
        <dbReference type="ChEBI" id="CHEBI:18420"/>
    </cofactor>
    <text evidence="7 10">Binds 1 Mg(2+) ion per subunit.</text>
</comment>
<dbReference type="InterPro" id="IPR000836">
    <property type="entry name" value="PRTase_dom"/>
</dbReference>
<dbReference type="SUPFAM" id="SSF56235">
    <property type="entry name" value="N-terminal nucleophile aminohydrolases (Ntn hydrolases)"/>
    <property type="match status" value="1"/>
</dbReference>
<dbReference type="InterPro" id="IPR035584">
    <property type="entry name" value="PurF_N"/>
</dbReference>
<evidence type="ECO:0000256" key="4">
    <source>
        <dbReference type="ARBA" id="ARBA00022679"/>
    </source>
</evidence>
<keyword evidence="14" id="KW-1185">Reference proteome</keyword>
<dbReference type="STRING" id="1122252.SAMN05660443_2665"/>
<comment type="catalytic activity">
    <reaction evidence="7 8">
        <text>5-phospho-beta-D-ribosylamine + L-glutamate + diphosphate = 5-phospho-alpha-D-ribose 1-diphosphate + L-glutamine + H2O</text>
        <dbReference type="Rhea" id="RHEA:14905"/>
        <dbReference type="ChEBI" id="CHEBI:15377"/>
        <dbReference type="ChEBI" id="CHEBI:29985"/>
        <dbReference type="ChEBI" id="CHEBI:33019"/>
        <dbReference type="ChEBI" id="CHEBI:58017"/>
        <dbReference type="ChEBI" id="CHEBI:58359"/>
        <dbReference type="ChEBI" id="CHEBI:58681"/>
        <dbReference type="EC" id="2.4.2.14"/>
    </reaction>
</comment>
<dbReference type="InterPro" id="IPR005854">
    <property type="entry name" value="PurF"/>
</dbReference>
<feature type="compositionally biased region" description="Basic and acidic residues" evidence="11">
    <location>
        <begin position="498"/>
        <end position="507"/>
    </location>
</feature>
<dbReference type="CDD" id="cd00715">
    <property type="entry name" value="GPATase_N"/>
    <property type="match status" value="1"/>
</dbReference>
<dbReference type="EMBL" id="FOLH01000006">
    <property type="protein sequence ID" value="SFC44685.1"/>
    <property type="molecule type" value="Genomic_DNA"/>
</dbReference>
<proteinExistence type="inferred from homology"/>
<comment type="function">
    <text evidence="7">Catalyzes the formation of phosphoribosylamine from phosphoribosylpyrophosphate (PRPP) and glutamine.</text>
</comment>
<evidence type="ECO:0000259" key="12">
    <source>
        <dbReference type="PROSITE" id="PS51278"/>
    </source>
</evidence>
<keyword evidence="7 10" id="KW-0460">Magnesium</keyword>
<dbReference type="NCBIfam" id="TIGR01134">
    <property type="entry name" value="purF"/>
    <property type="match status" value="1"/>
</dbReference>
<dbReference type="Pfam" id="PF13522">
    <property type="entry name" value="GATase_6"/>
    <property type="match status" value="1"/>
</dbReference>
<gene>
    <name evidence="7" type="primary">purF</name>
    <name evidence="13" type="ORF">SAMN05660443_2665</name>
</gene>
<dbReference type="EC" id="2.4.2.14" evidence="7"/>
<keyword evidence="4 7" id="KW-0808">Transferase</keyword>
<dbReference type="AlphaFoldDB" id="A0A1I1J8H3"/>
<dbReference type="CDD" id="cd06223">
    <property type="entry name" value="PRTases_typeI"/>
    <property type="match status" value="1"/>
</dbReference>
<sequence length="507" mass="55885">MCGIAGIMAHGPVNQMLFDSLTVLQHRGQDAAGIMTCDQGRFFLRKSNGLVRDVFRTRHMKRLSGNMGIGHVRYPTAGSSSEAESQPFYVNSPYGVALAHNGNLTNSESLTEELFRTDLRHINTNSDSEVLLNIFANELGKLGMSLSAEDVFAAISRVYQRCEGGYVAVAMISGYGMVGFRDPNGIRPIVYGKRETPAGREYMIASESVALDVAGFELVRDLQPGEAIYIDHQGELHSQICAPEPRLTPCIFEHVYLARPDSIMDGINIYHARMQMGQKLAEKIKRVMPEHDIDVVIPIPDTSRTSALELAQHLGVTYREGFIKNRYIGRTFIMPGQTLRKKSVRQKLNAISMEFKDKTVLLVDDSIVRGTTCNEIIQMARDAGAKKVYFASAAPAVRYPNVYGIDMPAAHELIAHGRTEDEVGELIGADWLVYQDIDDLVAACKELNPKVDGFDCSVFDGHYVTGGIDAAYLARLENQRSDAAKNGNNTDDNSAIDLHNDSSAEEA</sequence>
<dbReference type="GO" id="GO:0000287">
    <property type="term" value="F:magnesium ion binding"/>
    <property type="evidence" value="ECO:0007669"/>
    <property type="project" value="UniProtKB-UniRule"/>
</dbReference>
<dbReference type="OrthoDB" id="9801213at2"/>
<evidence type="ECO:0000256" key="1">
    <source>
        <dbReference type="ARBA" id="ARBA00005209"/>
    </source>
</evidence>
<evidence type="ECO:0000256" key="11">
    <source>
        <dbReference type="SAM" id="MobiDB-lite"/>
    </source>
</evidence>